<dbReference type="AlphaFoldDB" id="A0A931IUX0"/>
<dbReference type="RefSeq" id="WP_198100206.1">
    <property type="nucleotide sequence ID" value="NZ_JAEDAL010000002.1"/>
</dbReference>
<protein>
    <submittedName>
        <fullName evidence="1">Aldose 1-epimerase family protein</fullName>
    </submittedName>
</protein>
<gene>
    <name evidence="1" type="ORF">I7X43_07060</name>
</gene>
<evidence type="ECO:0000313" key="1">
    <source>
        <dbReference type="EMBL" id="MBH9552609.1"/>
    </source>
</evidence>
<dbReference type="GO" id="GO:0016853">
    <property type="term" value="F:isomerase activity"/>
    <property type="evidence" value="ECO:0007669"/>
    <property type="project" value="InterPro"/>
</dbReference>
<dbReference type="GO" id="GO:0030246">
    <property type="term" value="F:carbohydrate binding"/>
    <property type="evidence" value="ECO:0007669"/>
    <property type="project" value="InterPro"/>
</dbReference>
<name>A0A931IUX0_9BURK</name>
<comment type="caution">
    <text evidence="1">The sequence shown here is derived from an EMBL/GenBank/DDBJ whole genome shotgun (WGS) entry which is preliminary data.</text>
</comment>
<proteinExistence type="predicted"/>
<dbReference type="InterPro" id="IPR014718">
    <property type="entry name" value="GH-type_carb-bd"/>
</dbReference>
<dbReference type="InterPro" id="IPR037481">
    <property type="entry name" value="LacX"/>
</dbReference>
<dbReference type="Gene3D" id="2.70.98.10">
    <property type="match status" value="1"/>
</dbReference>
<dbReference type="InterPro" id="IPR008183">
    <property type="entry name" value="Aldose_1/G6P_1-epimerase"/>
</dbReference>
<dbReference type="SUPFAM" id="SSF74650">
    <property type="entry name" value="Galactose mutarotase-like"/>
    <property type="match status" value="1"/>
</dbReference>
<organism evidence="1 2">
    <name type="scientific">Inhella gelatinilytica</name>
    <dbReference type="NCBI Taxonomy" id="2795030"/>
    <lineage>
        <taxon>Bacteria</taxon>
        <taxon>Pseudomonadati</taxon>
        <taxon>Pseudomonadota</taxon>
        <taxon>Betaproteobacteria</taxon>
        <taxon>Burkholderiales</taxon>
        <taxon>Sphaerotilaceae</taxon>
        <taxon>Inhella</taxon>
    </lineage>
</organism>
<dbReference type="InterPro" id="IPR011013">
    <property type="entry name" value="Gal_mutarotase_sf_dom"/>
</dbReference>
<dbReference type="Pfam" id="PF01263">
    <property type="entry name" value="Aldose_epim"/>
    <property type="match status" value="1"/>
</dbReference>
<evidence type="ECO:0000313" key="2">
    <source>
        <dbReference type="Proteomes" id="UP000620139"/>
    </source>
</evidence>
<dbReference type="CDD" id="cd09024">
    <property type="entry name" value="Aldose_epim_lacX"/>
    <property type="match status" value="1"/>
</dbReference>
<dbReference type="EMBL" id="JAEDAL010000002">
    <property type="protein sequence ID" value="MBH9552609.1"/>
    <property type="molecule type" value="Genomic_DNA"/>
</dbReference>
<keyword evidence="2" id="KW-1185">Reference proteome</keyword>
<dbReference type="Proteomes" id="UP000620139">
    <property type="component" value="Unassembled WGS sequence"/>
</dbReference>
<sequence length="287" mass="32281">MIELRHGHCSARISSRGAELQSLRRRDEELLWQADPAVWGQHAPWLFPFVGRLRAGGFTHGGKHYRMPIHGFASGLDFRVVRLQVDSVWLEAADDAFTREVYPFAFRLRIGYMLHDDGLAIAVEVWNRGEETLPFALGAHPGFALPGPLSHWALQFDQAEADEVWRLTPGPDALLAATAEAFTWSAPGRLDLRPDTFARDALIVKRPRSRRVALLRHGRQHLAVECVGVDGMAHLGLWARPSASYVCIEPWWGHDDDAHAPAALLDKPQVQHLPPDETWARALFIRL</sequence>
<accession>A0A931IUX0</accession>
<reference evidence="1" key="1">
    <citation type="submission" date="2020-12" db="EMBL/GenBank/DDBJ databases">
        <title>The genome sequence of Inhella sp. 4Y17.</title>
        <authorList>
            <person name="Liu Y."/>
        </authorList>
    </citation>
    <scope>NUCLEOTIDE SEQUENCE</scope>
    <source>
        <strain evidence="1">4Y10</strain>
    </source>
</reference>
<dbReference type="GO" id="GO:0005975">
    <property type="term" value="P:carbohydrate metabolic process"/>
    <property type="evidence" value="ECO:0007669"/>
    <property type="project" value="InterPro"/>
</dbReference>